<keyword evidence="3" id="KW-1185">Reference proteome</keyword>
<name>A0A4Q4KH12_9FLAO</name>
<accession>A0A4Q4KH12</accession>
<dbReference type="AlphaFoldDB" id="A0A4Q4KH12"/>
<protein>
    <submittedName>
        <fullName evidence="2">Uncharacterized protein</fullName>
    </submittedName>
</protein>
<dbReference type="EMBL" id="SETE01000007">
    <property type="protein sequence ID" value="RYM32108.1"/>
    <property type="molecule type" value="Genomic_DNA"/>
</dbReference>
<keyword evidence="1" id="KW-0732">Signal</keyword>
<dbReference type="RefSeq" id="WP_130094797.1">
    <property type="nucleotide sequence ID" value="NZ_SETE01000007.1"/>
</dbReference>
<organism evidence="2 3">
    <name type="scientific">Brumimicrobium glaciale</name>
    <dbReference type="NCBI Taxonomy" id="200475"/>
    <lineage>
        <taxon>Bacteria</taxon>
        <taxon>Pseudomonadati</taxon>
        <taxon>Bacteroidota</taxon>
        <taxon>Flavobacteriia</taxon>
        <taxon>Flavobacteriales</taxon>
        <taxon>Crocinitomicaceae</taxon>
        <taxon>Brumimicrobium</taxon>
    </lineage>
</organism>
<comment type="caution">
    <text evidence="2">The sequence shown here is derived from an EMBL/GenBank/DDBJ whole genome shotgun (WGS) entry which is preliminary data.</text>
</comment>
<evidence type="ECO:0000256" key="1">
    <source>
        <dbReference type="SAM" id="SignalP"/>
    </source>
</evidence>
<dbReference type="Proteomes" id="UP000293952">
    <property type="component" value="Unassembled WGS sequence"/>
</dbReference>
<proteinExistence type="predicted"/>
<sequence>MIKYIAFTIVFIFTAIICNAQNNELDDSPFTCFARKSIFNYYYLDSNIGKWIEHENDTVISTRYIKGSLRDLPNPENMGLKVIEDTLVFDFGRNYDPNIQGETGSAAIYIDFVLNKHLYPNYEKLINKFEFEGPK</sequence>
<dbReference type="OrthoDB" id="1371975at2"/>
<feature type="signal peptide" evidence="1">
    <location>
        <begin position="1"/>
        <end position="20"/>
    </location>
</feature>
<evidence type="ECO:0000313" key="3">
    <source>
        <dbReference type="Proteomes" id="UP000293952"/>
    </source>
</evidence>
<reference evidence="2 3" key="1">
    <citation type="submission" date="2019-02" db="EMBL/GenBank/DDBJ databases">
        <title>Genome sequence of the sea-ice species Brumimicrobium glaciale.</title>
        <authorList>
            <person name="Bowman J.P."/>
        </authorList>
    </citation>
    <scope>NUCLEOTIDE SEQUENCE [LARGE SCALE GENOMIC DNA]</scope>
    <source>
        <strain evidence="2 3">IC156</strain>
    </source>
</reference>
<evidence type="ECO:0000313" key="2">
    <source>
        <dbReference type="EMBL" id="RYM32108.1"/>
    </source>
</evidence>
<gene>
    <name evidence="2" type="ORF">ERX46_15615</name>
</gene>
<feature type="chain" id="PRO_5020587124" evidence="1">
    <location>
        <begin position="21"/>
        <end position="135"/>
    </location>
</feature>